<sequence length="1070" mass="109397">MNALKGPLAVAIAIALMPQAKAEEYSVSTLAQLQAAIDDANGKPDATATIRLTADINLSGTLPTPTKPITIDTQNFTLSGQINPAHTSDQTLTLAGTITGGANQRGLSLTSGTIRSSVINNGSISGGPGNSSSTSAGAFLNMATFVNQGTVRGGDNAGTDSGGNGVIAQRGVNVTNEGVIEGGDSVGGSGGTGVFLGGPAGAISTLTNHGIIRGGDGVNTAFGLGLDIRANSGLVINAGTIEGGINGVAILVNMTDATVTNSGIIRAGAGEANAIQMGGAARSLILELQAGSVIEGNVVANATLADTLRLGGTANSTFDVSGIGAAAQYQNFDVFEKTGTSTWTLLGVGAAATPWQILDGTLQLGDGGTSGSIIGDVLNNGTLAFNRSDALTHNGVISGTGSIRQSGTGTTILTASGSQASALDIQHGTLEIASGASLEAATTTIAAGATLRNASTFTATTGDNTFTLAGTFIGNANLLDGNDQVEIADGAVFSEAVFDGGAGTDTLDLTYNTFLTLAPTVAVNFEHLIKRGNGELTLAGNFDGFSDSIILAGGTAHLSNATIDTAELRIDSGVTVTGAGSLTGRLRNAGVLSPGNSPGTIFVGGDYLQDASGTLVSEITRTGTDLLHVAGGATLAGTHQIHIDYGLYLDGTTHTLIQADGGITGDFDSVQMNTSALMQGERVLNTNALDVTFERAAFTSVTTPNSGQGRYAQWLEEQIAASGLDAELTAYIDTLLQQSSADGVRRLLRQQSEPVASVTQNSVAILGAGFVRTVFDRFTVGDTAQCTAARGSSDALNCFWAHGQRQWGDSDGDAFGASYDWTTEGGQIGVDRTLSSAWAVGATFGYADSGIHDLNGGHNNVRSKLGGLYASYSAGRLGFATVGFYSDNQNETARNVQIGLGTQQPRAEFDTDSYGVGARLGYRLMSESSLLVRPFVEVIYDHLEGATIAERDGGAGNLSARLHDRDGLRGALGLQLAENFEGFGQTFRPVLELGVTRQFEDVRSTLDLQPGNSADGFRTYGAALDRTAVVGNISLAVALGANATVSLGYGRERADNYSQHEGNLNFRIAW</sequence>
<keyword evidence="1" id="KW-0732">Signal</keyword>
<comment type="caution">
    <text evidence="3">The sequence shown here is derived from an EMBL/GenBank/DDBJ whole genome shotgun (WGS) entry which is preliminary data.</text>
</comment>
<proteinExistence type="predicted"/>
<gene>
    <name evidence="3" type="ORF">ACFPN2_14755</name>
</gene>
<dbReference type="Pfam" id="PF03797">
    <property type="entry name" value="Autotransporter"/>
    <property type="match status" value="1"/>
</dbReference>
<evidence type="ECO:0000313" key="3">
    <source>
        <dbReference type="EMBL" id="MFC4310350.1"/>
    </source>
</evidence>
<dbReference type="InterPro" id="IPR036709">
    <property type="entry name" value="Autotransporte_beta_dom_sf"/>
</dbReference>
<feature type="domain" description="Autotransporter" evidence="2">
    <location>
        <begin position="792"/>
        <end position="1070"/>
    </location>
</feature>
<organism evidence="3 4">
    <name type="scientific">Steroidobacter flavus</name>
    <dbReference type="NCBI Taxonomy" id="1842136"/>
    <lineage>
        <taxon>Bacteria</taxon>
        <taxon>Pseudomonadati</taxon>
        <taxon>Pseudomonadota</taxon>
        <taxon>Gammaproteobacteria</taxon>
        <taxon>Steroidobacterales</taxon>
        <taxon>Steroidobacteraceae</taxon>
        <taxon>Steroidobacter</taxon>
    </lineage>
</organism>
<name>A0ABV8SUG1_9GAMM</name>
<feature type="signal peptide" evidence="1">
    <location>
        <begin position="1"/>
        <end position="22"/>
    </location>
</feature>
<evidence type="ECO:0000259" key="2">
    <source>
        <dbReference type="PROSITE" id="PS51208"/>
    </source>
</evidence>
<dbReference type="InterPro" id="IPR011050">
    <property type="entry name" value="Pectin_lyase_fold/virulence"/>
</dbReference>
<dbReference type="EMBL" id="JBHSDU010000003">
    <property type="protein sequence ID" value="MFC4310350.1"/>
    <property type="molecule type" value="Genomic_DNA"/>
</dbReference>
<feature type="chain" id="PRO_5045849198" evidence="1">
    <location>
        <begin position="23"/>
        <end position="1070"/>
    </location>
</feature>
<dbReference type="SMART" id="SM00869">
    <property type="entry name" value="Autotransporter"/>
    <property type="match status" value="1"/>
</dbReference>
<evidence type="ECO:0000256" key="1">
    <source>
        <dbReference type="SAM" id="SignalP"/>
    </source>
</evidence>
<accession>A0ABV8SUG1</accession>
<dbReference type="PROSITE" id="PS51208">
    <property type="entry name" value="AUTOTRANSPORTER"/>
    <property type="match status" value="1"/>
</dbReference>
<dbReference type="Proteomes" id="UP001595904">
    <property type="component" value="Unassembled WGS sequence"/>
</dbReference>
<evidence type="ECO:0000313" key="4">
    <source>
        <dbReference type="Proteomes" id="UP001595904"/>
    </source>
</evidence>
<dbReference type="Gene3D" id="2.40.128.130">
    <property type="entry name" value="Autotransporter beta-domain"/>
    <property type="match status" value="1"/>
</dbReference>
<protein>
    <submittedName>
        <fullName evidence="3">Autotransporter domain-containing protein</fullName>
    </submittedName>
</protein>
<dbReference type="InterPro" id="IPR005546">
    <property type="entry name" value="Autotransporte_beta"/>
</dbReference>
<reference evidence="4" key="1">
    <citation type="journal article" date="2019" name="Int. J. Syst. Evol. Microbiol.">
        <title>The Global Catalogue of Microorganisms (GCM) 10K type strain sequencing project: providing services to taxonomists for standard genome sequencing and annotation.</title>
        <authorList>
            <consortium name="The Broad Institute Genomics Platform"/>
            <consortium name="The Broad Institute Genome Sequencing Center for Infectious Disease"/>
            <person name="Wu L."/>
            <person name="Ma J."/>
        </authorList>
    </citation>
    <scope>NUCLEOTIDE SEQUENCE [LARGE SCALE GENOMIC DNA]</scope>
    <source>
        <strain evidence="4">CGMCC 1.10759</strain>
    </source>
</reference>
<dbReference type="SUPFAM" id="SSF51126">
    <property type="entry name" value="Pectin lyase-like"/>
    <property type="match status" value="1"/>
</dbReference>
<keyword evidence="4" id="KW-1185">Reference proteome</keyword>
<dbReference type="RefSeq" id="WP_380597772.1">
    <property type="nucleotide sequence ID" value="NZ_JBHSDU010000003.1"/>
</dbReference>
<dbReference type="SUPFAM" id="SSF103515">
    <property type="entry name" value="Autotransporter"/>
    <property type="match status" value="1"/>
</dbReference>